<dbReference type="NCBIfam" id="TIGR01977">
    <property type="entry name" value="am_tr_V_EF2568"/>
    <property type="match status" value="1"/>
</dbReference>
<dbReference type="PROSITE" id="PS00595">
    <property type="entry name" value="AA_TRANSFER_CLASS_5"/>
    <property type="match status" value="1"/>
</dbReference>
<proteinExistence type="inferred from homology"/>
<evidence type="ECO:0000259" key="7">
    <source>
        <dbReference type="Pfam" id="PF00266"/>
    </source>
</evidence>
<dbReference type="PANTHER" id="PTHR43586:SF4">
    <property type="entry name" value="ISOPENICILLIN N EPIMERASE"/>
    <property type="match status" value="1"/>
</dbReference>
<feature type="domain" description="Aminotransferase class V" evidence="7">
    <location>
        <begin position="7"/>
        <end position="375"/>
    </location>
</feature>
<dbReference type="GO" id="GO:0031071">
    <property type="term" value="F:cysteine desulfurase activity"/>
    <property type="evidence" value="ECO:0007669"/>
    <property type="project" value="UniProtKB-EC"/>
</dbReference>
<protein>
    <recommendedName>
        <fullName evidence="3">cysteine desulfurase</fullName>
        <ecNumber evidence="3">2.8.1.7</ecNumber>
    </recommendedName>
</protein>
<evidence type="ECO:0000313" key="8">
    <source>
        <dbReference type="EMBL" id="SEM51971.1"/>
    </source>
</evidence>
<organism evidence="8 9">
    <name type="scientific">Hydrogenoanaerobacterium saccharovorans</name>
    <dbReference type="NCBI Taxonomy" id="474960"/>
    <lineage>
        <taxon>Bacteria</taxon>
        <taxon>Bacillati</taxon>
        <taxon>Bacillota</taxon>
        <taxon>Clostridia</taxon>
        <taxon>Eubacteriales</taxon>
        <taxon>Oscillospiraceae</taxon>
        <taxon>Hydrogenoanaerobacterium</taxon>
    </lineage>
</organism>
<dbReference type="InterPro" id="IPR015424">
    <property type="entry name" value="PyrdxlP-dep_Trfase"/>
</dbReference>
<dbReference type="InterPro" id="IPR015422">
    <property type="entry name" value="PyrdxlP-dep_Trfase_small"/>
</dbReference>
<evidence type="ECO:0000313" key="9">
    <source>
        <dbReference type="Proteomes" id="UP000199158"/>
    </source>
</evidence>
<sequence length="385" mass="42627">MAENCKVYLDNASTTYPKAPGVAQRVCEFIEHVGCNVNRGEYEDAYSTAEVVLDTRERLCTLFGFNEPRNVIFTQNVTVALNMVLKGCFKAGDHLLISAMEHNAVMRPLTQLTENGVTFDRIPCNRDGELMVDEMESMLRPNTRAVVMTHASNVCGTLMPIEWVGAFCREHGLKFIVDCAQTGGTFPINMQAMHLDALCFTGHKGLLAPQGIGGFLITDSFAKELTPLFSGGTGSFSNLETLPLLLPDRFEAGTPNLPGIYGLNTSLNYLEKYGIDRIREQEQSLTQRMMESLTEKKLRLVGVDDATKKSAIVSLDFLGKDNAEVAYRLDSEYGIMTRCGLHCAPNSHKTLGTFPQGTVRFSISHFNTITEIDYVVKCIHKILAE</sequence>
<comment type="catalytic activity">
    <reaction evidence="5">
        <text>(sulfur carrier)-H + L-cysteine = (sulfur carrier)-SH + L-alanine</text>
        <dbReference type="Rhea" id="RHEA:43892"/>
        <dbReference type="Rhea" id="RHEA-COMP:14737"/>
        <dbReference type="Rhea" id="RHEA-COMP:14739"/>
        <dbReference type="ChEBI" id="CHEBI:29917"/>
        <dbReference type="ChEBI" id="CHEBI:35235"/>
        <dbReference type="ChEBI" id="CHEBI:57972"/>
        <dbReference type="ChEBI" id="CHEBI:64428"/>
        <dbReference type="EC" id="2.8.1.7"/>
    </reaction>
</comment>
<dbReference type="InterPro" id="IPR010969">
    <property type="entry name" value="Cys_dSase-rel_unknwn_funct"/>
</dbReference>
<dbReference type="InterPro" id="IPR015421">
    <property type="entry name" value="PyrdxlP-dep_Trfase_major"/>
</dbReference>
<evidence type="ECO:0000256" key="2">
    <source>
        <dbReference type="ARBA" id="ARBA00010447"/>
    </source>
</evidence>
<dbReference type="InterPro" id="IPR016454">
    <property type="entry name" value="Cysteine_dSase"/>
</dbReference>
<evidence type="ECO:0000256" key="1">
    <source>
        <dbReference type="ARBA" id="ARBA00001933"/>
    </source>
</evidence>
<reference evidence="8 9" key="1">
    <citation type="submission" date="2016-10" db="EMBL/GenBank/DDBJ databases">
        <authorList>
            <person name="de Groot N.N."/>
        </authorList>
    </citation>
    <scope>NUCLEOTIDE SEQUENCE [LARGE SCALE GENOMIC DNA]</scope>
    <source>
        <strain evidence="8 9">CGMCC 1.5070</strain>
    </source>
</reference>
<dbReference type="Pfam" id="PF00266">
    <property type="entry name" value="Aminotran_5"/>
    <property type="match status" value="1"/>
</dbReference>
<dbReference type="OrthoDB" id="9804366at2"/>
<dbReference type="EC" id="2.8.1.7" evidence="3"/>
<dbReference type="SUPFAM" id="SSF53383">
    <property type="entry name" value="PLP-dependent transferases"/>
    <property type="match status" value="1"/>
</dbReference>
<evidence type="ECO:0000256" key="6">
    <source>
        <dbReference type="RuleBase" id="RU004504"/>
    </source>
</evidence>
<dbReference type="PANTHER" id="PTHR43586">
    <property type="entry name" value="CYSTEINE DESULFURASE"/>
    <property type="match status" value="1"/>
</dbReference>
<keyword evidence="4" id="KW-0663">Pyridoxal phosphate</keyword>
<dbReference type="Gene3D" id="3.40.640.10">
    <property type="entry name" value="Type I PLP-dependent aspartate aminotransferase-like (Major domain)"/>
    <property type="match status" value="1"/>
</dbReference>
<accession>A0A1H7Z1C4</accession>
<dbReference type="InterPro" id="IPR000192">
    <property type="entry name" value="Aminotrans_V_dom"/>
</dbReference>
<dbReference type="PIRSF" id="PIRSF005572">
    <property type="entry name" value="NifS"/>
    <property type="match status" value="1"/>
</dbReference>
<gene>
    <name evidence="8" type="ORF">SAMN05216180_0370</name>
</gene>
<name>A0A1H7Z1C4_9FIRM</name>
<evidence type="ECO:0000256" key="4">
    <source>
        <dbReference type="ARBA" id="ARBA00022898"/>
    </source>
</evidence>
<evidence type="ECO:0000256" key="3">
    <source>
        <dbReference type="ARBA" id="ARBA00012239"/>
    </source>
</evidence>
<dbReference type="InterPro" id="IPR020578">
    <property type="entry name" value="Aminotrans_V_PyrdxlP_BS"/>
</dbReference>
<keyword evidence="9" id="KW-1185">Reference proteome</keyword>
<dbReference type="RefSeq" id="WP_092751073.1">
    <property type="nucleotide sequence ID" value="NZ_FOCG01000001.1"/>
</dbReference>
<dbReference type="AlphaFoldDB" id="A0A1H7Z1C4"/>
<dbReference type="EMBL" id="FOCG01000001">
    <property type="protein sequence ID" value="SEM51971.1"/>
    <property type="molecule type" value="Genomic_DNA"/>
</dbReference>
<comment type="similarity">
    <text evidence="2">Belongs to the class-V pyridoxal-phosphate-dependent aminotransferase family. Csd subfamily.</text>
</comment>
<comment type="cofactor">
    <cofactor evidence="1 6">
        <name>pyridoxal 5'-phosphate</name>
        <dbReference type="ChEBI" id="CHEBI:597326"/>
    </cofactor>
</comment>
<dbReference type="STRING" id="474960.SAMN05216180_0370"/>
<dbReference type="Proteomes" id="UP000199158">
    <property type="component" value="Unassembled WGS sequence"/>
</dbReference>
<dbReference type="Gene3D" id="3.90.1150.10">
    <property type="entry name" value="Aspartate Aminotransferase, domain 1"/>
    <property type="match status" value="1"/>
</dbReference>
<evidence type="ECO:0000256" key="5">
    <source>
        <dbReference type="ARBA" id="ARBA00050776"/>
    </source>
</evidence>